<dbReference type="Proteomes" id="UP000558997">
    <property type="component" value="Unassembled WGS sequence"/>
</dbReference>
<name>A0A841DMV1_9ACTN</name>
<gene>
    <name evidence="2" type="ORF">HDA44_002562</name>
</gene>
<reference evidence="2 3" key="1">
    <citation type="submission" date="2020-08" db="EMBL/GenBank/DDBJ databases">
        <title>Sequencing the genomes of 1000 actinobacteria strains.</title>
        <authorList>
            <person name="Klenk H.-P."/>
        </authorList>
    </citation>
    <scope>NUCLEOTIDE SEQUENCE [LARGE SCALE GENOMIC DNA]</scope>
    <source>
        <strain evidence="2 3">DSM 17294</strain>
    </source>
</reference>
<organism evidence="2 3">
    <name type="scientific">Kribbella solani</name>
    <dbReference type="NCBI Taxonomy" id="236067"/>
    <lineage>
        <taxon>Bacteria</taxon>
        <taxon>Bacillati</taxon>
        <taxon>Actinomycetota</taxon>
        <taxon>Actinomycetes</taxon>
        <taxon>Propionibacteriales</taxon>
        <taxon>Kribbellaceae</taxon>
        <taxon>Kribbella</taxon>
    </lineage>
</organism>
<evidence type="ECO:0000313" key="3">
    <source>
        <dbReference type="Proteomes" id="UP000558997"/>
    </source>
</evidence>
<dbReference type="AlphaFoldDB" id="A0A841DMV1"/>
<comment type="caution">
    <text evidence="2">The sequence shown here is derived from an EMBL/GenBank/DDBJ whole genome shotgun (WGS) entry which is preliminary data.</text>
</comment>
<dbReference type="RefSeq" id="WP_184834058.1">
    <property type="nucleotide sequence ID" value="NZ_BAAAVN010000001.1"/>
</dbReference>
<feature type="region of interest" description="Disordered" evidence="1">
    <location>
        <begin position="153"/>
        <end position="222"/>
    </location>
</feature>
<keyword evidence="3" id="KW-1185">Reference proteome</keyword>
<sequence length="222" mass="24448">MRYHLILHDELRTQITALNAACKRDPRSDEAKEYVAVMKALRALQDGRETEYEGKQLGFGLQSYDLRDFAQIKIEVFDEYRGHKRLGASHRLTYQEFDPLPPAEGSRAVEEPNALPYRYVVAFVHRAADPAAVTGRRVGRARGYPLAELRGVTGARRPSVGPPGKDEQITPERVPVPSDLLRLARILRDGPPAGTGPQSAGAPEATINRPDGSGAGRGSERQ</sequence>
<accession>A0A841DMV1</accession>
<proteinExistence type="predicted"/>
<dbReference type="EMBL" id="JACHNF010000001">
    <property type="protein sequence ID" value="MBB5979221.1"/>
    <property type="molecule type" value="Genomic_DNA"/>
</dbReference>
<evidence type="ECO:0000313" key="2">
    <source>
        <dbReference type="EMBL" id="MBB5979221.1"/>
    </source>
</evidence>
<evidence type="ECO:0000256" key="1">
    <source>
        <dbReference type="SAM" id="MobiDB-lite"/>
    </source>
</evidence>
<protein>
    <submittedName>
        <fullName evidence="2">Uncharacterized protein</fullName>
    </submittedName>
</protein>
<feature type="compositionally biased region" description="Gly residues" evidence="1">
    <location>
        <begin position="213"/>
        <end position="222"/>
    </location>
</feature>